<dbReference type="RefSeq" id="WP_223810032.1">
    <property type="nucleotide sequence ID" value="NZ_RBOU01000775.1"/>
</dbReference>
<gene>
    <name evidence="2" type="ORF">ALQ42_200154</name>
</gene>
<feature type="region of interest" description="Disordered" evidence="1">
    <location>
        <begin position="375"/>
        <end position="403"/>
    </location>
</feature>
<sequence length="421" mass="46703">MTIIKHTTNPAIFVGTSDEFDTAQDGEFSASGLWFFYVCGKEGGLACLSAEDAMQAGEKEFFRRTENEIRDFLHSEVYALKQRLACQIVPVAAPEHDDALGDWMVEGVFETNELYSGPLSGLGLSLTCFAEFEGAPLGYRFDALPGYRPLMDEAYEALAHLKAAQPVSEVCQPWTRWIINALKRDHDIVTLESANDSWLELAFGDHIGEAIHIEQSCCADSMEVSRLDMNGNNSYLEHVEMWIEDISNQARLAIKGQITACLHPYRFKGGEYLAFDLDGAEGSFSLTFMAGQPYELNDITPWVPDMSEALAMAAAVALRLDALVKFSPGLRVESDATGSDEQEIRSEWECRFAEPEDIPAAALEYLLTTGGDAQEMRSEDQANLEQLAADQADDPRRKFAKENHGMDADQLLLGLLRGLRK</sequence>
<accession>A0A3M5RVD4</accession>
<feature type="compositionally biased region" description="Basic and acidic residues" evidence="1">
    <location>
        <begin position="393"/>
        <end position="403"/>
    </location>
</feature>
<protein>
    <submittedName>
        <fullName evidence="2">Uncharacterized protein</fullName>
    </submittedName>
</protein>
<reference evidence="2 3" key="1">
    <citation type="submission" date="2018-08" db="EMBL/GenBank/DDBJ databases">
        <title>Recombination of ecologically and evolutionarily significant loci maintains genetic cohesion in the Pseudomonas syringae species complex.</title>
        <authorList>
            <person name="Dillon M."/>
            <person name="Thakur S."/>
            <person name="Almeida R.N.D."/>
            <person name="Weir B.S."/>
            <person name="Guttman D.S."/>
        </authorList>
    </citation>
    <scope>NUCLEOTIDE SEQUENCE [LARGE SCALE GENOMIC DNA]</scope>
    <source>
        <strain evidence="2 3">ICMP 6372</strain>
    </source>
</reference>
<name>A0A3M5RVD4_PSESG</name>
<proteinExistence type="predicted"/>
<evidence type="ECO:0000256" key="1">
    <source>
        <dbReference type="SAM" id="MobiDB-lite"/>
    </source>
</evidence>
<organism evidence="2 3">
    <name type="scientific">Pseudomonas savastanoi pv. glycinea</name>
    <name type="common">Pseudomonas syringae pv. glycinea</name>
    <dbReference type="NCBI Taxonomy" id="318"/>
    <lineage>
        <taxon>Bacteria</taxon>
        <taxon>Pseudomonadati</taxon>
        <taxon>Pseudomonadota</taxon>
        <taxon>Gammaproteobacteria</taxon>
        <taxon>Pseudomonadales</taxon>
        <taxon>Pseudomonadaceae</taxon>
        <taxon>Pseudomonas</taxon>
    </lineage>
</organism>
<dbReference type="EMBL" id="RBPS01000426">
    <property type="protein sequence ID" value="RMO27512.1"/>
    <property type="molecule type" value="Genomic_DNA"/>
</dbReference>
<evidence type="ECO:0000313" key="3">
    <source>
        <dbReference type="Proteomes" id="UP000273536"/>
    </source>
</evidence>
<dbReference type="Proteomes" id="UP000273536">
    <property type="component" value="Unassembled WGS sequence"/>
</dbReference>
<evidence type="ECO:0000313" key="2">
    <source>
        <dbReference type="EMBL" id="RMO27512.1"/>
    </source>
</evidence>
<dbReference type="AlphaFoldDB" id="A0A3M5RVD4"/>
<comment type="caution">
    <text evidence="2">The sequence shown here is derived from an EMBL/GenBank/DDBJ whole genome shotgun (WGS) entry which is preliminary data.</text>
</comment>